<keyword evidence="6" id="KW-0539">Nucleus</keyword>
<reference evidence="10 11" key="1">
    <citation type="journal article" date="2018" name="Mol. Biol. Evol.">
        <title>Broad Genomic Sampling Reveals a Smut Pathogenic Ancestry of the Fungal Clade Ustilaginomycotina.</title>
        <authorList>
            <person name="Kijpornyongpan T."/>
            <person name="Mondo S.J."/>
            <person name="Barry K."/>
            <person name="Sandor L."/>
            <person name="Lee J."/>
            <person name="Lipzen A."/>
            <person name="Pangilinan J."/>
            <person name="LaButti K."/>
            <person name="Hainaut M."/>
            <person name="Henrissat B."/>
            <person name="Grigoriev I.V."/>
            <person name="Spatafora J.W."/>
            <person name="Aime M.C."/>
        </authorList>
    </citation>
    <scope>NUCLEOTIDE SEQUENCE [LARGE SCALE GENOMIC DNA]</scope>
    <source>
        <strain evidence="10 11">MCA 4198</strain>
    </source>
</reference>
<dbReference type="EMBL" id="KZ819638">
    <property type="protein sequence ID" value="PWN88372.1"/>
    <property type="molecule type" value="Genomic_DNA"/>
</dbReference>
<dbReference type="InterPro" id="IPR027417">
    <property type="entry name" value="P-loop_NTPase"/>
</dbReference>
<evidence type="ECO:0000256" key="8">
    <source>
        <dbReference type="SAM" id="MobiDB-lite"/>
    </source>
</evidence>
<dbReference type="OrthoDB" id="5575062at2759"/>
<sequence length="1338" mass="149691">MTRKKKRMISKMRKRTKTRKSTRKRMKKRPRQQRCRDVLGSTSHHEKDNQEEDEQEEQEGQEEDEIESTVILRDGPASGNQDDDQERPTTPRQDAAGHQVDASINETTPQAARFQKQSQATPANVPSTPSMLGRPSMAPVTPAPPKTRLVIHKMVLRNFKSYAGEQVIGPFHKSFSAVVGPNGSGKSNVIDAMLFVFGWRANKMRQGKLSELIHHSSGQENISQCSVEVWFREIVDLPGPDDFKVVPGSKLIVARTAFKNNSSVYTLNGKKSNYTEVTTLLRGRGIDLDHKRFLILQGEVESIAQMPPKAKNEHEEGLLEYLEDIIGTNEFKAPIEEASKLVDEANDERGQKLTRLKVVQKEKDSLESKKREAEAFLRDQNELAQRQSALWQVYMLECKDQMSISSKAMEKLKKRIQEETEKNSGAKAEIESLEAEYAEMAKDFENIKKETDKVFKELARFEKEDVQLQEKSKHLETKKKKLTKSMAEEKSATFSAKTTLENSSGEIEMLQADLTKLESSLEREESELDVIRDSLKDKTKGFSQAIEEKQRELQPWAAKRSEKQNAKEVALEERKLLEERTGQVERDLEEAKKGLADLVEGNRDKREALEGLKRQRVEADEKAKGYVEEIAGMEAEETKLRIKAQAARSKAEEAKASVQSNRSRGDVLNSLKRQADLGMIRGFHGRLGSLGVIDDKYDVAISTACPGLDNIVVDGVATGQACIEHLRKNNLGRANFILLDSLKINAEATKRPRDIPDDVPRLIDLVKPKEPRFAAAFYHQLRDTLVARDLAHANLVTLDGQLIDKSGTIMSSKFAGEEFTLEQIAKFVKEHELAEDALRNHVKYTNDMRSLMEDARNKAPQIDMAIDKVVMDLDMGVKLVEEAKRRMDEVRSQSQPDAGDSLDSELEKALQEKILEAGGVGLRTQKSKRITKAELSKSTKSNQATLEKLETKTEAEVMETRQESKDEIKAQLDEKSQVINAFRSLERSFAENEKRLQHWQEKWAKLELHQIDSDADEADDEGEAGEKKKQEQEQGGADADGEGEDGDETEAKAKKEAEEEIDDDEDGDTSIELQDVKAEIVVFEEKVQMGIGNLSILQEMHDLEMRHDDLRKQLISAKLKEMYQTITLGGNAELELVDSLDPFSEGILFSVMPPKKSWKNISNLSGGEKTLSSLALVFALHAFKPTPLYAMDELDAALDFRNVSIGAQFILASRLSLAVHNSDLHAPPPALPPPPSTIQRSQTMMMPTPLSSRPSSSVLPPPPTPSARFGLTTPIPATPRPKMKGLAPGMTPAASQMRLDMLTSTAKKRDKSLAAASSRLSTATTTPLATARQPSAFH</sequence>
<evidence type="ECO:0000256" key="6">
    <source>
        <dbReference type="ARBA" id="ARBA00023242"/>
    </source>
</evidence>
<feature type="compositionally biased region" description="Basic residues" evidence="8">
    <location>
        <begin position="1"/>
        <end position="33"/>
    </location>
</feature>
<evidence type="ECO:0000256" key="4">
    <source>
        <dbReference type="ARBA" id="ARBA00022840"/>
    </source>
</evidence>
<dbReference type="FunFam" id="3.40.50.300:FF:000585">
    <property type="entry name" value="Structural maintenance of chromosomes 4"/>
    <property type="match status" value="1"/>
</dbReference>
<evidence type="ECO:0000313" key="10">
    <source>
        <dbReference type="EMBL" id="PWN88372.1"/>
    </source>
</evidence>
<dbReference type="Pfam" id="PF06470">
    <property type="entry name" value="SMC_hinge"/>
    <property type="match status" value="1"/>
</dbReference>
<comment type="similarity">
    <text evidence="2">Belongs to the SMC family. SMC4 subfamily.</text>
</comment>
<dbReference type="SUPFAM" id="SSF52540">
    <property type="entry name" value="P-loop containing nucleoside triphosphate hydrolases"/>
    <property type="match status" value="1"/>
</dbReference>
<dbReference type="GO" id="GO:0005524">
    <property type="term" value="F:ATP binding"/>
    <property type="evidence" value="ECO:0007669"/>
    <property type="project" value="UniProtKB-KW"/>
</dbReference>
<feature type="compositionally biased region" description="Low complexity" evidence="8">
    <location>
        <begin position="1313"/>
        <end position="1332"/>
    </location>
</feature>
<keyword evidence="5 7" id="KW-0175">Coiled coil</keyword>
<evidence type="ECO:0000256" key="2">
    <source>
        <dbReference type="ARBA" id="ARBA00006005"/>
    </source>
</evidence>
<dbReference type="Gene3D" id="3.40.50.300">
    <property type="entry name" value="P-loop containing nucleotide triphosphate hydrolases"/>
    <property type="match status" value="2"/>
</dbReference>
<dbReference type="Gene3D" id="1.20.1060.20">
    <property type="match status" value="1"/>
</dbReference>
<dbReference type="Pfam" id="PF02463">
    <property type="entry name" value="SMC_N"/>
    <property type="match status" value="1"/>
</dbReference>
<keyword evidence="4" id="KW-0067">ATP-binding</keyword>
<dbReference type="InterPro" id="IPR003395">
    <property type="entry name" value="RecF/RecN/SMC_N"/>
</dbReference>
<protein>
    <submittedName>
        <fullName evidence="10">RecF/RecN/SMC protein</fullName>
    </submittedName>
</protein>
<dbReference type="SMART" id="SM00968">
    <property type="entry name" value="SMC_hinge"/>
    <property type="match status" value="1"/>
</dbReference>
<dbReference type="InterPro" id="IPR036277">
    <property type="entry name" value="SMC_hinge_sf"/>
</dbReference>
<evidence type="ECO:0000259" key="9">
    <source>
        <dbReference type="SMART" id="SM00968"/>
    </source>
</evidence>
<feature type="compositionally biased region" description="Acidic residues" evidence="8">
    <location>
        <begin position="1058"/>
        <end position="1069"/>
    </location>
</feature>
<organism evidence="10 11">
    <name type="scientific">Acaromyces ingoldii</name>
    <dbReference type="NCBI Taxonomy" id="215250"/>
    <lineage>
        <taxon>Eukaryota</taxon>
        <taxon>Fungi</taxon>
        <taxon>Dikarya</taxon>
        <taxon>Basidiomycota</taxon>
        <taxon>Ustilaginomycotina</taxon>
        <taxon>Exobasidiomycetes</taxon>
        <taxon>Exobasidiales</taxon>
        <taxon>Cryptobasidiaceae</taxon>
        <taxon>Acaromyces</taxon>
    </lineage>
</organism>
<dbReference type="Gene3D" id="3.30.70.1620">
    <property type="match status" value="1"/>
</dbReference>
<dbReference type="Proteomes" id="UP000245768">
    <property type="component" value="Unassembled WGS sequence"/>
</dbReference>
<feature type="compositionally biased region" description="Pro residues" evidence="8">
    <location>
        <begin position="1226"/>
        <end position="1236"/>
    </location>
</feature>
<dbReference type="RefSeq" id="XP_025375570.1">
    <property type="nucleotide sequence ID" value="XM_025522385.1"/>
</dbReference>
<feature type="region of interest" description="Disordered" evidence="8">
    <location>
        <begin position="1"/>
        <end position="144"/>
    </location>
</feature>
<evidence type="ECO:0000313" key="11">
    <source>
        <dbReference type="Proteomes" id="UP000245768"/>
    </source>
</evidence>
<dbReference type="GO" id="GO:0005634">
    <property type="term" value="C:nucleus"/>
    <property type="evidence" value="ECO:0007669"/>
    <property type="project" value="UniProtKB-SubCell"/>
</dbReference>
<feature type="region of interest" description="Disordered" evidence="8">
    <location>
        <begin position="1014"/>
        <end position="1071"/>
    </location>
</feature>
<dbReference type="SUPFAM" id="SSF75553">
    <property type="entry name" value="Smc hinge domain"/>
    <property type="match status" value="1"/>
</dbReference>
<feature type="compositionally biased region" description="Polar residues" evidence="8">
    <location>
        <begin position="102"/>
        <end position="130"/>
    </location>
</feature>
<feature type="region of interest" description="Disordered" evidence="8">
    <location>
        <begin position="1305"/>
        <end position="1338"/>
    </location>
</feature>
<feature type="domain" description="SMC hinge" evidence="9">
    <location>
        <begin position="681"/>
        <end position="797"/>
    </location>
</feature>
<evidence type="ECO:0000256" key="5">
    <source>
        <dbReference type="ARBA" id="ARBA00023054"/>
    </source>
</evidence>
<name>A0A316YGS7_9BASI</name>
<dbReference type="GO" id="GO:0000796">
    <property type="term" value="C:condensin complex"/>
    <property type="evidence" value="ECO:0007669"/>
    <property type="project" value="TreeGrafter"/>
</dbReference>
<dbReference type="GeneID" id="37044301"/>
<feature type="region of interest" description="Disordered" evidence="8">
    <location>
        <begin position="1226"/>
        <end position="1287"/>
    </location>
</feature>
<dbReference type="GO" id="GO:0007076">
    <property type="term" value="P:mitotic chromosome condensation"/>
    <property type="evidence" value="ECO:0007669"/>
    <property type="project" value="TreeGrafter"/>
</dbReference>
<proteinExistence type="inferred from homology"/>
<gene>
    <name evidence="10" type="ORF">FA10DRAFT_268568</name>
</gene>
<evidence type="ECO:0000256" key="1">
    <source>
        <dbReference type="ARBA" id="ARBA00004123"/>
    </source>
</evidence>
<comment type="subcellular location">
    <subcellularLocation>
        <location evidence="1">Nucleus</location>
    </subcellularLocation>
</comment>
<evidence type="ECO:0000256" key="7">
    <source>
        <dbReference type="SAM" id="Coils"/>
    </source>
</evidence>
<dbReference type="InParanoid" id="A0A316YGS7"/>
<feature type="compositionally biased region" description="Acidic residues" evidence="8">
    <location>
        <begin position="1039"/>
        <end position="1048"/>
    </location>
</feature>
<feature type="compositionally biased region" description="Low complexity" evidence="8">
    <location>
        <begin position="1247"/>
        <end position="1258"/>
    </location>
</feature>
<keyword evidence="3" id="KW-0547">Nucleotide-binding</keyword>
<feature type="compositionally biased region" description="Acidic residues" evidence="8">
    <location>
        <begin position="49"/>
        <end position="67"/>
    </location>
</feature>
<feature type="compositionally biased region" description="Acidic residues" evidence="8">
    <location>
        <begin position="1014"/>
        <end position="1023"/>
    </location>
</feature>
<feature type="coiled-coil region" evidence="7">
    <location>
        <begin position="560"/>
        <end position="636"/>
    </location>
</feature>
<dbReference type="PANTHER" id="PTHR18937:SF172">
    <property type="entry name" value="STRUCTURAL MAINTENANCE OF CHROMOSOMES PROTEIN"/>
    <property type="match status" value="1"/>
</dbReference>
<dbReference type="PANTHER" id="PTHR18937">
    <property type="entry name" value="STRUCTURAL MAINTENANCE OF CHROMOSOMES SMC FAMILY MEMBER"/>
    <property type="match status" value="1"/>
</dbReference>
<evidence type="ECO:0000256" key="3">
    <source>
        <dbReference type="ARBA" id="ARBA00022741"/>
    </source>
</evidence>
<dbReference type="FunCoup" id="A0A316YGS7">
    <property type="interactions" value="374"/>
</dbReference>
<dbReference type="STRING" id="215250.A0A316YGS7"/>
<feature type="coiled-coil region" evidence="7">
    <location>
        <begin position="356"/>
        <end position="534"/>
    </location>
</feature>
<keyword evidence="11" id="KW-1185">Reference proteome</keyword>
<accession>A0A316YGS7</accession>
<dbReference type="InterPro" id="IPR010935">
    <property type="entry name" value="SMC_hinge"/>
</dbReference>